<evidence type="ECO:0000313" key="1">
    <source>
        <dbReference type="EMBL" id="QGY47461.1"/>
    </source>
</evidence>
<proteinExistence type="predicted"/>
<dbReference type="Proteomes" id="UP000428260">
    <property type="component" value="Chromosome"/>
</dbReference>
<keyword evidence="2" id="KW-1185">Reference proteome</keyword>
<gene>
    <name evidence="1" type="ORF">GM418_28465</name>
</gene>
<dbReference type="AlphaFoldDB" id="A0A6I6JY40"/>
<evidence type="ECO:0000313" key="2">
    <source>
        <dbReference type="Proteomes" id="UP000428260"/>
    </source>
</evidence>
<sequence length="379" mass="44566">MTNVQFVKKKIGTSYLIWFKESNLYYQFEEPVWYVFERLVKNITGREIASGFSEQYDLNFEESLTFVHDVQTKISELNQKDNSLENTLPQRPNLNGFKYKAYVTHNYIIGDKPLRFSFETNWLENYVHPLIEHLKEETEEAHQNHFELFTFDNRVVFRHNGIVKGNWNDNESHLTKGKVFMTLVNTIYDKTDTDWLMTVHASALTNGKKTILFSAPPNSGKTTIAALLHTRGLKLISDDFVAVDRDSFNAYPFPSAMSVKEKSTDLLKPFFPLLEDKKLNYITEEKSVRYLPLENNTSMIFPVKEFVFVKYDKEVEFEWNKMDTLDAIKLLLEQTWVAPTFRNAEILFDRVEKSSFFQLTYNNNEKALQTIKQLFDYES</sequence>
<dbReference type="SUPFAM" id="SSF53795">
    <property type="entry name" value="PEP carboxykinase-like"/>
    <property type="match status" value="1"/>
</dbReference>
<accession>A0A6I6JY40</accession>
<dbReference type="EMBL" id="CP046401">
    <property type="protein sequence ID" value="QGY47461.1"/>
    <property type="molecule type" value="Genomic_DNA"/>
</dbReference>
<dbReference type="InterPro" id="IPR027417">
    <property type="entry name" value="P-loop_NTPase"/>
</dbReference>
<dbReference type="Gene3D" id="3.40.50.300">
    <property type="entry name" value="P-loop containing nucleotide triphosphate hydrolases"/>
    <property type="match status" value="1"/>
</dbReference>
<organism evidence="1 2">
    <name type="scientific">Maribellus comscasis</name>
    <dbReference type="NCBI Taxonomy" id="2681766"/>
    <lineage>
        <taxon>Bacteria</taxon>
        <taxon>Pseudomonadati</taxon>
        <taxon>Bacteroidota</taxon>
        <taxon>Bacteroidia</taxon>
        <taxon>Marinilabiliales</taxon>
        <taxon>Prolixibacteraceae</taxon>
        <taxon>Maribellus</taxon>
    </lineage>
</organism>
<protein>
    <submittedName>
        <fullName evidence="1">Uncharacterized protein</fullName>
    </submittedName>
</protein>
<dbReference type="RefSeq" id="WP_158871355.1">
    <property type="nucleotide sequence ID" value="NZ_CP046401.1"/>
</dbReference>
<reference evidence="1 2" key="1">
    <citation type="submission" date="2019-11" db="EMBL/GenBank/DDBJ databases">
        <authorList>
            <person name="Zheng R.K."/>
            <person name="Sun C.M."/>
        </authorList>
    </citation>
    <scope>NUCLEOTIDE SEQUENCE [LARGE SCALE GENOMIC DNA]</scope>
    <source>
        <strain evidence="1 2">WC007</strain>
    </source>
</reference>
<dbReference type="KEGG" id="mcos:GM418_28465"/>
<name>A0A6I6JY40_9BACT</name>